<gene>
    <name evidence="1" type="ORF">KQI82_02585</name>
</gene>
<evidence type="ECO:0000313" key="1">
    <source>
        <dbReference type="EMBL" id="MBU5625822.1"/>
    </source>
</evidence>
<name>A0ABS6F8A6_9FIRM</name>
<proteinExistence type="predicted"/>
<keyword evidence="2" id="KW-1185">Reference proteome</keyword>
<accession>A0ABS6F8A6</accession>
<reference evidence="1 2" key="1">
    <citation type="submission" date="2021-06" db="EMBL/GenBank/DDBJ databases">
        <authorList>
            <person name="Sun Q."/>
            <person name="Li D."/>
        </authorList>
    </citation>
    <scope>NUCLEOTIDE SEQUENCE [LARGE SCALE GENOMIC DNA]</scope>
    <source>
        <strain evidence="1 2">MSJ-2</strain>
    </source>
</reference>
<protein>
    <submittedName>
        <fullName evidence="1">SufBD protein</fullName>
    </submittedName>
</protein>
<comment type="caution">
    <text evidence="1">The sequence shown here is derived from an EMBL/GenBank/DDBJ whole genome shotgun (WGS) entry which is preliminary data.</text>
</comment>
<organism evidence="1 2">
    <name type="scientific">Dysosmobacter acutus</name>
    <dbReference type="NCBI Taxonomy" id="2841504"/>
    <lineage>
        <taxon>Bacteria</taxon>
        <taxon>Bacillati</taxon>
        <taxon>Bacillota</taxon>
        <taxon>Clostridia</taxon>
        <taxon>Eubacteriales</taxon>
        <taxon>Oscillospiraceae</taxon>
        <taxon>Dysosmobacter</taxon>
    </lineage>
</organism>
<evidence type="ECO:0000313" key="2">
    <source>
        <dbReference type="Proteomes" id="UP000787672"/>
    </source>
</evidence>
<dbReference type="RefSeq" id="WP_216558308.1">
    <property type="nucleotide sequence ID" value="NZ_JAHLQN010000001.1"/>
</dbReference>
<sequence>MIDSEIGVHVSLLTGKDAGAAYASLLALEAESRESDAAFGWFDEFAAMLTHRSGFVRMRGLRLVAANARWDREGKVDRALGDYFACMEDPKPIVARQCIQHLWLIGEARPDLRPEMVRALRQAEPSRYAQSMAPLVEADRREALERLLGR</sequence>
<dbReference type="EMBL" id="JAHLQN010000001">
    <property type="protein sequence ID" value="MBU5625822.1"/>
    <property type="molecule type" value="Genomic_DNA"/>
</dbReference>
<dbReference type="Proteomes" id="UP000787672">
    <property type="component" value="Unassembled WGS sequence"/>
</dbReference>